<dbReference type="Gene3D" id="3.40.190.290">
    <property type="match status" value="1"/>
</dbReference>
<dbReference type="PROSITE" id="PS50931">
    <property type="entry name" value="HTH_LYSR"/>
    <property type="match status" value="1"/>
</dbReference>
<keyword evidence="3 7" id="KW-0238">DNA-binding</keyword>
<organism evidence="7 8">
    <name type="scientific">Pseudochelatococcus contaminans</name>
    <dbReference type="NCBI Taxonomy" id="1538103"/>
    <lineage>
        <taxon>Bacteria</taxon>
        <taxon>Pseudomonadati</taxon>
        <taxon>Pseudomonadota</taxon>
        <taxon>Alphaproteobacteria</taxon>
        <taxon>Hyphomicrobiales</taxon>
        <taxon>Chelatococcaceae</taxon>
        <taxon>Pseudochelatococcus</taxon>
    </lineage>
</organism>
<dbReference type="PANTHER" id="PTHR30579:SF3">
    <property type="entry name" value="TRANSCRIPTIONAL REGULATORY PROTEIN"/>
    <property type="match status" value="1"/>
</dbReference>
<accession>A0A7W5Z337</accession>
<evidence type="ECO:0000256" key="2">
    <source>
        <dbReference type="ARBA" id="ARBA00023015"/>
    </source>
</evidence>
<feature type="domain" description="HTH lysR-type" evidence="6">
    <location>
        <begin position="31"/>
        <end position="88"/>
    </location>
</feature>
<comment type="similarity">
    <text evidence="1">Belongs to the LysR transcriptional regulatory family.</text>
</comment>
<reference evidence="7 8" key="1">
    <citation type="submission" date="2020-08" db="EMBL/GenBank/DDBJ databases">
        <title>Genomic Encyclopedia of Type Strains, Phase IV (KMG-IV): sequencing the most valuable type-strain genomes for metagenomic binning, comparative biology and taxonomic classification.</title>
        <authorList>
            <person name="Goeker M."/>
        </authorList>
    </citation>
    <scope>NUCLEOTIDE SEQUENCE [LARGE SCALE GENOMIC DNA]</scope>
    <source>
        <strain evidence="7 8">DSM 28760</strain>
    </source>
</reference>
<evidence type="ECO:0000313" key="8">
    <source>
        <dbReference type="Proteomes" id="UP000537592"/>
    </source>
</evidence>
<feature type="compositionally biased region" description="Polar residues" evidence="5">
    <location>
        <begin position="12"/>
        <end position="23"/>
    </location>
</feature>
<dbReference type="InterPro" id="IPR000847">
    <property type="entry name" value="LysR_HTH_N"/>
</dbReference>
<evidence type="ECO:0000256" key="5">
    <source>
        <dbReference type="SAM" id="MobiDB-lite"/>
    </source>
</evidence>
<name>A0A7W5Z337_9HYPH</name>
<keyword evidence="2" id="KW-0805">Transcription regulation</keyword>
<protein>
    <submittedName>
        <fullName evidence="7">DNA-binding transcriptional LysR family regulator</fullName>
    </submittedName>
</protein>
<evidence type="ECO:0000313" key="7">
    <source>
        <dbReference type="EMBL" id="MBB3808907.1"/>
    </source>
</evidence>
<dbReference type="InterPro" id="IPR050176">
    <property type="entry name" value="LTTR"/>
</dbReference>
<dbReference type="PANTHER" id="PTHR30579">
    <property type="entry name" value="TRANSCRIPTIONAL REGULATOR"/>
    <property type="match status" value="1"/>
</dbReference>
<dbReference type="InterPro" id="IPR036388">
    <property type="entry name" value="WH-like_DNA-bd_sf"/>
</dbReference>
<keyword evidence="4" id="KW-0804">Transcription</keyword>
<dbReference type="Proteomes" id="UP000537592">
    <property type="component" value="Unassembled WGS sequence"/>
</dbReference>
<dbReference type="Pfam" id="PF03466">
    <property type="entry name" value="LysR_substrate"/>
    <property type="match status" value="1"/>
</dbReference>
<evidence type="ECO:0000256" key="4">
    <source>
        <dbReference type="ARBA" id="ARBA00023163"/>
    </source>
</evidence>
<dbReference type="GO" id="GO:0003677">
    <property type="term" value="F:DNA binding"/>
    <property type="evidence" value="ECO:0007669"/>
    <property type="project" value="UniProtKB-KW"/>
</dbReference>
<dbReference type="RefSeq" id="WP_183750931.1">
    <property type="nucleotide sequence ID" value="NZ_JACICC010000002.1"/>
</dbReference>
<evidence type="ECO:0000259" key="6">
    <source>
        <dbReference type="PROSITE" id="PS50931"/>
    </source>
</evidence>
<gene>
    <name evidence="7" type="ORF">FHS81_000977</name>
</gene>
<dbReference type="Pfam" id="PF00126">
    <property type="entry name" value="HTH_1"/>
    <property type="match status" value="1"/>
</dbReference>
<comment type="caution">
    <text evidence="7">The sequence shown here is derived from an EMBL/GenBank/DDBJ whole genome shotgun (WGS) entry which is preliminary data.</text>
</comment>
<dbReference type="SUPFAM" id="SSF53850">
    <property type="entry name" value="Periplasmic binding protein-like II"/>
    <property type="match status" value="1"/>
</dbReference>
<sequence>MGGKDAVLFPDNNASGETPISENGKTDPSRLRWDDVRVFLAIAHTGTLSGAAVRLGAGLATVSRQIERLESALGLTLFSRHQNGYRLTDDGAALLERAQALEHAAEVLSEGSAAQAGVAGRVRLATAETLANYVIIPALPRLAASYPDLTLEVVTDVQTVNLHRRDADLAVRLVKPTRGNVTIRRLGTIGFGLYGARTYMESRPQAAGDTRFEADRFITWCDTYGHLPAAQWVERVLRGRPPALATTTLSAQLSATVAGVGLGVLPHFIARRHDLACVQADLGIDREIWLAIHADLGHSRRIRVVAEFVTALIRESKTDLEIPPAPP</sequence>
<dbReference type="EMBL" id="JACICC010000002">
    <property type="protein sequence ID" value="MBB3808907.1"/>
    <property type="molecule type" value="Genomic_DNA"/>
</dbReference>
<evidence type="ECO:0000256" key="1">
    <source>
        <dbReference type="ARBA" id="ARBA00009437"/>
    </source>
</evidence>
<evidence type="ECO:0000256" key="3">
    <source>
        <dbReference type="ARBA" id="ARBA00023125"/>
    </source>
</evidence>
<dbReference type="SUPFAM" id="SSF46785">
    <property type="entry name" value="Winged helix' DNA-binding domain"/>
    <property type="match status" value="1"/>
</dbReference>
<dbReference type="Gene3D" id="1.10.10.10">
    <property type="entry name" value="Winged helix-like DNA-binding domain superfamily/Winged helix DNA-binding domain"/>
    <property type="match status" value="1"/>
</dbReference>
<dbReference type="AlphaFoldDB" id="A0A7W5Z337"/>
<feature type="region of interest" description="Disordered" evidence="5">
    <location>
        <begin position="1"/>
        <end position="28"/>
    </location>
</feature>
<keyword evidence="8" id="KW-1185">Reference proteome</keyword>
<proteinExistence type="inferred from homology"/>
<dbReference type="GO" id="GO:0003700">
    <property type="term" value="F:DNA-binding transcription factor activity"/>
    <property type="evidence" value="ECO:0007669"/>
    <property type="project" value="InterPro"/>
</dbReference>
<dbReference type="InterPro" id="IPR005119">
    <property type="entry name" value="LysR_subst-bd"/>
</dbReference>
<dbReference type="InterPro" id="IPR036390">
    <property type="entry name" value="WH_DNA-bd_sf"/>
</dbReference>